<dbReference type="PATRIC" id="fig|294.194.peg.2736"/>
<reference evidence="1 2" key="1">
    <citation type="submission" date="2015-05" db="EMBL/GenBank/DDBJ databases">
        <title>A genomic and transcriptomic approach to investigate the blue pigment phenotype in Pseudomonas fluorescens.</title>
        <authorList>
            <person name="Andreani N.A."/>
            <person name="Cardazzo B."/>
        </authorList>
    </citation>
    <scope>NUCLEOTIDE SEQUENCE [LARGE SCALE GENOMIC DNA]</scope>
    <source>
        <strain evidence="1 2">Ps_22</strain>
    </source>
</reference>
<organism evidence="1 2">
    <name type="scientific">Pseudomonas fluorescens</name>
    <dbReference type="NCBI Taxonomy" id="294"/>
    <lineage>
        <taxon>Bacteria</taxon>
        <taxon>Pseudomonadati</taxon>
        <taxon>Pseudomonadota</taxon>
        <taxon>Gammaproteobacteria</taxon>
        <taxon>Pseudomonadales</taxon>
        <taxon>Pseudomonadaceae</taxon>
        <taxon>Pseudomonas</taxon>
    </lineage>
</organism>
<dbReference type="AlphaFoldDB" id="A0A109LI47"/>
<accession>A0A109LI47</accession>
<dbReference type="Proteomes" id="UP000061348">
    <property type="component" value="Unassembled WGS sequence"/>
</dbReference>
<sequence length="348" mass="36187">MLAFGHGDRLDGTPQVVTQPVLAAFAIQRAIQPIQGIGQRHKPRCHVGQRFRLLPCPGVEGLAGSMRVVGLGGALEVVEQGAWAGAGLRGALYRRLPACAPPQAKAQQGGAGQYQCAQLPQPQAVIIGGGDDGRCRRGVHHQAGVHRHLHGARRQAGAFQMIFVGVPPHHFHGGQFQLAGAGRHQGFAVFTAAGQAAVAGTVSHHWLVGVAAQAVDLGAGQRRQLCAGQAFGLHGKAAGQGVADLHVVRRGVPAFAQGQAARGQPGSVGGVGVRFGFDRQGQGRRADMNHLARLGALQGVFLGRSRFHQGGAEGLRRNHHGATVLRVEGVAGFDHAMADAVDDLFIGA</sequence>
<dbReference type="EMBL" id="LCYA01000066">
    <property type="protein sequence ID" value="KWV87780.1"/>
    <property type="molecule type" value="Genomic_DNA"/>
</dbReference>
<protein>
    <submittedName>
        <fullName evidence="1">Uncharacterized protein</fullName>
    </submittedName>
</protein>
<proteinExistence type="predicted"/>
<gene>
    <name evidence="1" type="ORF">PFLmoz3_02474</name>
</gene>
<name>A0A109LI47_PSEFL</name>
<comment type="caution">
    <text evidence="1">The sequence shown here is derived from an EMBL/GenBank/DDBJ whole genome shotgun (WGS) entry which is preliminary data.</text>
</comment>
<evidence type="ECO:0000313" key="1">
    <source>
        <dbReference type="EMBL" id="KWV87780.1"/>
    </source>
</evidence>
<evidence type="ECO:0000313" key="2">
    <source>
        <dbReference type="Proteomes" id="UP000061348"/>
    </source>
</evidence>